<organism evidence="2 3">
    <name type="scientific">Alteromonas australica</name>
    <dbReference type="NCBI Taxonomy" id="589873"/>
    <lineage>
        <taxon>Bacteria</taxon>
        <taxon>Pseudomonadati</taxon>
        <taxon>Pseudomonadota</taxon>
        <taxon>Gammaproteobacteria</taxon>
        <taxon>Alteromonadales</taxon>
        <taxon>Alteromonadaceae</taxon>
        <taxon>Alteromonas/Salinimonas group</taxon>
        <taxon>Alteromonas</taxon>
    </lineage>
</organism>
<protein>
    <submittedName>
        <fullName evidence="2">Uncharacterized protein</fullName>
    </submittedName>
</protein>
<reference evidence="2 3" key="1">
    <citation type="journal article" date="2018" name="Nat. Biotechnol.">
        <title>A standardized bacterial taxonomy based on genome phylogeny substantially revises the tree of life.</title>
        <authorList>
            <person name="Parks D.H."/>
            <person name="Chuvochina M."/>
            <person name="Waite D.W."/>
            <person name="Rinke C."/>
            <person name="Skarshewski A."/>
            <person name="Chaumeil P.A."/>
            <person name="Hugenholtz P."/>
        </authorList>
    </citation>
    <scope>NUCLEOTIDE SEQUENCE [LARGE SCALE GENOMIC DNA]</scope>
    <source>
        <strain evidence="2">UBA11978</strain>
    </source>
</reference>
<name>A0A350P0S0_9ALTE</name>
<dbReference type="Proteomes" id="UP000263517">
    <property type="component" value="Unassembled WGS sequence"/>
</dbReference>
<evidence type="ECO:0000313" key="3">
    <source>
        <dbReference type="Proteomes" id="UP000263517"/>
    </source>
</evidence>
<proteinExistence type="predicted"/>
<dbReference type="EMBL" id="DNAN01000137">
    <property type="protein sequence ID" value="HAW74887.1"/>
    <property type="molecule type" value="Genomic_DNA"/>
</dbReference>
<feature type="compositionally biased region" description="Basic and acidic residues" evidence="1">
    <location>
        <begin position="131"/>
        <end position="145"/>
    </location>
</feature>
<accession>A0A350P0S0</accession>
<feature type="region of interest" description="Disordered" evidence="1">
    <location>
        <begin position="131"/>
        <end position="155"/>
    </location>
</feature>
<gene>
    <name evidence="2" type="ORF">DCW74_04025</name>
</gene>
<evidence type="ECO:0000313" key="2">
    <source>
        <dbReference type="EMBL" id="HAW74887.1"/>
    </source>
</evidence>
<sequence>MTASTKRTPRDAETRAKTQRRKPWAPPSKLEAPEAPAGYKHRWIRTSIRGEDDKMNVTTKMREGWEPVRADEYPELEGKFPTIEEGAHQGVIGVGGLMLARIPEETVEERTEYFREQTRTQMDAVDQNLMREQHPSMPIHTDRKSRVSFGGKSKD</sequence>
<evidence type="ECO:0000256" key="1">
    <source>
        <dbReference type="SAM" id="MobiDB-lite"/>
    </source>
</evidence>
<dbReference type="AlphaFoldDB" id="A0A350P0S0"/>
<feature type="region of interest" description="Disordered" evidence="1">
    <location>
        <begin position="1"/>
        <end position="38"/>
    </location>
</feature>
<comment type="caution">
    <text evidence="2">The sequence shown here is derived from an EMBL/GenBank/DDBJ whole genome shotgun (WGS) entry which is preliminary data.</text>
</comment>